<dbReference type="OrthoDB" id="9796330at2"/>
<dbReference type="PATRIC" id="fig|520764.3.peg.2662"/>
<dbReference type="Pfam" id="PF00512">
    <property type="entry name" value="HisKA"/>
    <property type="match status" value="1"/>
</dbReference>
<dbReference type="PROSITE" id="PS50109">
    <property type="entry name" value="HIS_KIN"/>
    <property type="match status" value="1"/>
</dbReference>
<dbReference type="Proteomes" id="UP000070427">
    <property type="component" value="Unassembled WGS sequence"/>
</dbReference>
<evidence type="ECO:0000256" key="7">
    <source>
        <dbReference type="ARBA" id="ARBA00023012"/>
    </source>
</evidence>
<keyword evidence="4" id="KW-0597">Phosphoprotein</keyword>
<dbReference type="RefSeq" id="WP_066355612.1">
    <property type="nucleotide sequence ID" value="NZ_LOED01000071.1"/>
</dbReference>
<dbReference type="InterPro" id="IPR050351">
    <property type="entry name" value="BphY/WalK/GraS-like"/>
</dbReference>
<dbReference type="PANTHER" id="PTHR45453">
    <property type="entry name" value="PHOSPHATE REGULON SENSOR PROTEIN PHOR"/>
    <property type="match status" value="1"/>
</dbReference>
<dbReference type="GO" id="GO:0000155">
    <property type="term" value="F:phosphorelay sensor kinase activity"/>
    <property type="evidence" value="ECO:0007669"/>
    <property type="project" value="InterPro"/>
</dbReference>
<organism evidence="9 10">
    <name type="scientific">Fervidicola ferrireducens</name>
    <dbReference type="NCBI Taxonomy" id="520764"/>
    <lineage>
        <taxon>Bacteria</taxon>
        <taxon>Bacillati</taxon>
        <taxon>Bacillota</taxon>
        <taxon>Clostridia</taxon>
        <taxon>Thermosediminibacterales</taxon>
        <taxon>Thermosediminibacteraceae</taxon>
        <taxon>Fervidicola</taxon>
    </lineage>
</organism>
<dbReference type="Gene3D" id="1.10.287.130">
    <property type="match status" value="1"/>
</dbReference>
<dbReference type="GO" id="GO:0005886">
    <property type="term" value="C:plasma membrane"/>
    <property type="evidence" value="ECO:0007669"/>
    <property type="project" value="TreeGrafter"/>
</dbReference>
<reference evidence="9 10" key="1">
    <citation type="submission" date="2015-12" db="EMBL/GenBank/DDBJ databases">
        <title>Draft genome sequnece of Fervidicola ferrireducens strain Y170.</title>
        <authorList>
            <person name="Patel B.K."/>
        </authorList>
    </citation>
    <scope>NUCLEOTIDE SEQUENCE [LARGE SCALE GENOMIC DNA]</scope>
    <source>
        <strain evidence="9 10">Y170</strain>
    </source>
</reference>
<dbReference type="AlphaFoldDB" id="A0A140KZP9"/>
<evidence type="ECO:0000313" key="10">
    <source>
        <dbReference type="Proteomes" id="UP000070427"/>
    </source>
</evidence>
<feature type="domain" description="Histidine kinase" evidence="8">
    <location>
        <begin position="8"/>
        <end position="105"/>
    </location>
</feature>
<keyword evidence="10" id="KW-1185">Reference proteome</keyword>
<sequence>MRREFVSSVSHELKTPLFLIQGYAEALKENIAEDEQKRNFYVDVIIEETQKMDKLVKDLLELSQFEAGMAKIKKVSFDVSKLIYKIASKYKPIAKEMVAYNKNVV</sequence>
<evidence type="ECO:0000256" key="6">
    <source>
        <dbReference type="ARBA" id="ARBA00022777"/>
    </source>
</evidence>
<dbReference type="InParanoid" id="A0A140KZP9"/>
<dbReference type="STRING" id="520764.AN618_24580"/>
<evidence type="ECO:0000256" key="5">
    <source>
        <dbReference type="ARBA" id="ARBA00022679"/>
    </source>
</evidence>
<evidence type="ECO:0000256" key="4">
    <source>
        <dbReference type="ARBA" id="ARBA00022553"/>
    </source>
</evidence>
<dbReference type="InterPro" id="IPR003661">
    <property type="entry name" value="HisK_dim/P_dom"/>
</dbReference>
<evidence type="ECO:0000256" key="2">
    <source>
        <dbReference type="ARBA" id="ARBA00004370"/>
    </source>
</evidence>
<dbReference type="InterPro" id="IPR005467">
    <property type="entry name" value="His_kinase_dom"/>
</dbReference>
<keyword evidence="6 9" id="KW-0418">Kinase</keyword>
<comment type="catalytic activity">
    <reaction evidence="1">
        <text>ATP + protein L-histidine = ADP + protein N-phospho-L-histidine.</text>
        <dbReference type="EC" id="2.7.13.3"/>
    </reaction>
</comment>
<keyword evidence="7" id="KW-0902">Two-component regulatory system</keyword>
<keyword evidence="5 9" id="KW-0808">Transferase</keyword>
<dbReference type="SMART" id="SM00388">
    <property type="entry name" value="HisKA"/>
    <property type="match status" value="1"/>
</dbReference>
<evidence type="ECO:0000256" key="3">
    <source>
        <dbReference type="ARBA" id="ARBA00012438"/>
    </source>
</evidence>
<dbReference type="CDD" id="cd00082">
    <property type="entry name" value="HisKA"/>
    <property type="match status" value="1"/>
</dbReference>
<comment type="subcellular location">
    <subcellularLocation>
        <location evidence="2">Membrane</location>
    </subcellularLocation>
</comment>
<evidence type="ECO:0000256" key="1">
    <source>
        <dbReference type="ARBA" id="ARBA00000085"/>
    </source>
</evidence>
<comment type="caution">
    <text evidence="9">The sequence shown here is derived from an EMBL/GenBank/DDBJ whole genome shotgun (WGS) entry which is preliminary data.</text>
</comment>
<accession>A0A140KZP9</accession>
<dbReference type="InterPro" id="IPR036097">
    <property type="entry name" value="HisK_dim/P_sf"/>
</dbReference>
<dbReference type="SUPFAM" id="SSF47384">
    <property type="entry name" value="Homodimeric domain of signal transducing histidine kinase"/>
    <property type="match status" value="1"/>
</dbReference>
<protein>
    <recommendedName>
        <fullName evidence="3">histidine kinase</fullName>
        <ecNumber evidence="3">2.7.13.3</ecNumber>
    </recommendedName>
</protein>
<proteinExistence type="predicted"/>
<dbReference type="FunFam" id="1.10.287.130:FF:000001">
    <property type="entry name" value="Two-component sensor histidine kinase"/>
    <property type="match status" value="1"/>
</dbReference>
<dbReference type="EMBL" id="LOED01000071">
    <property type="protein sequence ID" value="KXG73774.1"/>
    <property type="molecule type" value="Genomic_DNA"/>
</dbReference>
<evidence type="ECO:0000313" key="9">
    <source>
        <dbReference type="EMBL" id="KXG73774.1"/>
    </source>
</evidence>
<dbReference type="GO" id="GO:0004721">
    <property type="term" value="F:phosphoprotein phosphatase activity"/>
    <property type="evidence" value="ECO:0007669"/>
    <property type="project" value="TreeGrafter"/>
</dbReference>
<dbReference type="EC" id="2.7.13.3" evidence="3"/>
<evidence type="ECO:0000259" key="8">
    <source>
        <dbReference type="PROSITE" id="PS50109"/>
    </source>
</evidence>
<dbReference type="GO" id="GO:0016036">
    <property type="term" value="P:cellular response to phosphate starvation"/>
    <property type="evidence" value="ECO:0007669"/>
    <property type="project" value="TreeGrafter"/>
</dbReference>
<gene>
    <name evidence="9" type="primary">walK</name>
    <name evidence="9" type="ORF">AN618_24580</name>
</gene>
<name>A0A140KZP9_9FIRM</name>
<dbReference type="PANTHER" id="PTHR45453:SF1">
    <property type="entry name" value="PHOSPHATE REGULON SENSOR PROTEIN PHOR"/>
    <property type="match status" value="1"/>
</dbReference>